<organism evidence="3 4">
    <name type="scientific">Serratia rubidaea</name>
    <name type="common">Serratia marinorubra</name>
    <dbReference type="NCBI Taxonomy" id="61652"/>
    <lineage>
        <taxon>Bacteria</taxon>
        <taxon>Pseudomonadati</taxon>
        <taxon>Pseudomonadota</taxon>
        <taxon>Gammaproteobacteria</taxon>
        <taxon>Enterobacterales</taxon>
        <taxon>Yersiniaceae</taxon>
        <taxon>Serratia</taxon>
    </lineage>
</organism>
<evidence type="ECO:0000313" key="3">
    <source>
        <dbReference type="EMBL" id="MBH1929941.1"/>
    </source>
</evidence>
<dbReference type="Gene3D" id="3.20.20.100">
    <property type="entry name" value="NADP-dependent oxidoreductase domain"/>
    <property type="match status" value="1"/>
</dbReference>
<dbReference type="Proteomes" id="UP000624159">
    <property type="component" value="Unassembled WGS sequence"/>
</dbReference>
<dbReference type="PROSITE" id="PS51257">
    <property type="entry name" value="PROKAR_LIPOPROTEIN"/>
    <property type="match status" value="1"/>
</dbReference>
<evidence type="ECO:0000256" key="1">
    <source>
        <dbReference type="ARBA" id="ARBA00023002"/>
    </source>
</evidence>
<accession>A0ABS0MC48</accession>
<dbReference type="InterPro" id="IPR050791">
    <property type="entry name" value="Aldo-Keto_reductase"/>
</dbReference>
<evidence type="ECO:0000313" key="4">
    <source>
        <dbReference type="Proteomes" id="UP000624159"/>
    </source>
</evidence>
<protein>
    <submittedName>
        <fullName evidence="3">Aldo/keto reductase</fullName>
    </submittedName>
</protein>
<dbReference type="SUPFAM" id="SSF51430">
    <property type="entry name" value="NAD(P)-linked oxidoreductase"/>
    <property type="match status" value="1"/>
</dbReference>
<keyword evidence="4" id="KW-1185">Reference proteome</keyword>
<feature type="domain" description="NADP-dependent oxidoreductase" evidence="2">
    <location>
        <begin position="16"/>
        <end position="310"/>
    </location>
</feature>
<keyword evidence="1" id="KW-0560">Oxidoreductase</keyword>
<comment type="caution">
    <text evidence="3">The sequence shown here is derived from an EMBL/GenBank/DDBJ whole genome shotgun (WGS) entry which is preliminary data.</text>
</comment>
<dbReference type="InterPro" id="IPR023210">
    <property type="entry name" value="NADP_OxRdtase_dom"/>
</dbReference>
<name>A0ABS0MC48_SERRU</name>
<dbReference type="Pfam" id="PF00248">
    <property type="entry name" value="Aldo_ket_red"/>
    <property type="match status" value="1"/>
</dbReference>
<dbReference type="InterPro" id="IPR036812">
    <property type="entry name" value="NAD(P)_OxRdtase_dom_sf"/>
</dbReference>
<sequence length="331" mass="36071">MKQRTLGSNGPSVSALGLGCMGMSDFYSTAYDEKEAIATLHRALELGVTLLDTADMYGPHTNEQLVGKAINGKREQVFLATKFGIVRDPADPQARGVCSRPDYIRRAVEGSLQRLGVETIDLYYQHRVDPEVPIEEVVGTLADLIGEGKIRHIGLSEASAATLERAHQVHPITALQSEYSLWTRDVEQQGQLATCARLGIGFVAYSPLGRGFLTGAIQRPEDLAEDDFRRSNPRFQGENFARNLALVEKVGELAHDKGVTPSQLALAWVMAQGEHIVPIPGTKRRRYLEENVAAASLALSAQELAAIEAVFPQQAAAGARYGQESMGYVNR</sequence>
<dbReference type="CDD" id="cd19076">
    <property type="entry name" value="AKR_AKR13A_13D"/>
    <property type="match status" value="1"/>
</dbReference>
<evidence type="ECO:0000259" key="2">
    <source>
        <dbReference type="Pfam" id="PF00248"/>
    </source>
</evidence>
<proteinExistence type="predicted"/>
<dbReference type="PANTHER" id="PTHR43625:SF40">
    <property type="entry name" value="ALDO-KETO REDUCTASE YAKC [NADP(+)]"/>
    <property type="match status" value="1"/>
</dbReference>
<gene>
    <name evidence="3" type="ORF">I5U13_09770</name>
</gene>
<dbReference type="RefSeq" id="WP_197663763.1">
    <property type="nucleotide sequence ID" value="NZ_JADULK010000004.1"/>
</dbReference>
<reference evidence="3 4" key="1">
    <citation type="submission" date="2020-11" db="EMBL/GenBank/DDBJ databases">
        <title>Enhanced detection system for hospital associated transmission using whole genome sequencing surveillance.</title>
        <authorList>
            <person name="Harrison L.H."/>
            <person name="Van Tyne D."/>
            <person name="Marsh J.W."/>
            <person name="Griffith M.P."/>
            <person name="Snyder D.J."/>
            <person name="Cooper V.S."/>
            <person name="Mustapha M."/>
        </authorList>
    </citation>
    <scope>NUCLEOTIDE SEQUENCE [LARGE SCALE GENOMIC DNA]</scope>
    <source>
        <strain evidence="3 4">SER00230</strain>
    </source>
</reference>
<dbReference type="PANTHER" id="PTHR43625">
    <property type="entry name" value="AFLATOXIN B1 ALDEHYDE REDUCTASE"/>
    <property type="match status" value="1"/>
</dbReference>
<dbReference type="EMBL" id="JADULK010000004">
    <property type="protein sequence ID" value="MBH1929941.1"/>
    <property type="molecule type" value="Genomic_DNA"/>
</dbReference>